<evidence type="ECO:0000313" key="3">
    <source>
        <dbReference type="Proteomes" id="UP000324479"/>
    </source>
</evidence>
<dbReference type="Proteomes" id="UP000324479">
    <property type="component" value="Unassembled WGS sequence"/>
</dbReference>
<sequence>MILKEKAFYALSLATGLCLATVAGCGSSDRPELASVTGKLTKDGIPYVNARVEFHPTTSGGTSYGTTDDNGEFELRYSTGEPGAAIDTHSVTVIGGQPKGGRQPAVTLPDTETIENAAEGALAPMGDPTAMARRRGGGGPKEVSGLKAVISEGGDNHVELTLP</sequence>
<keyword evidence="3" id="KW-1185">Reference proteome</keyword>
<reference evidence="2 3" key="1">
    <citation type="submission" date="2019-08" db="EMBL/GenBank/DDBJ databases">
        <authorList>
            <person name="Dhanesh K."/>
            <person name="Kumar G."/>
            <person name="Sasikala C."/>
            <person name="Venkata Ramana C."/>
        </authorList>
    </citation>
    <scope>NUCLEOTIDE SEQUENCE [LARGE SCALE GENOMIC DNA]</scope>
    <source>
        <strain evidence="2 3">JC645</strain>
    </source>
</reference>
<keyword evidence="2" id="KW-0645">Protease</keyword>
<evidence type="ECO:0000256" key="1">
    <source>
        <dbReference type="SAM" id="SignalP"/>
    </source>
</evidence>
<comment type="caution">
    <text evidence="2">The sequence shown here is derived from an EMBL/GenBank/DDBJ whole genome shotgun (WGS) entry which is preliminary data.</text>
</comment>
<name>A0A5M6CY96_9BACT</name>
<proteinExistence type="predicted"/>
<keyword evidence="2" id="KW-0121">Carboxypeptidase</keyword>
<feature type="signal peptide" evidence="1">
    <location>
        <begin position="1"/>
        <end position="20"/>
    </location>
</feature>
<organism evidence="2 3">
    <name type="scientific">Roseiconus nitratireducens</name>
    <dbReference type="NCBI Taxonomy" id="2605748"/>
    <lineage>
        <taxon>Bacteria</taxon>
        <taxon>Pseudomonadati</taxon>
        <taxon>Planctomycetota</taxon>
        <taxon>Planctomycetia</taxon>
        <taxon>Pirellulales</taxon>
        <taxon>Pirellulaceae</taxon>
        <taxon>Roseiconus</taxon>
    </lineage>
</organism>
<evidence type="ECO:0000313" key="2">
    <source>
        <dbReference type="EMBL" id="KAA5540073.1"/>
    </source>
</evidence>
<dbReference type="GO" id="GO:0004180">
    <property type="term" value="F:carboxypeptidase activity"/>
    <property type="evidence" value="ECO:0007669"/>
    <property type="project" value="UniProtKB-KW"/>
</dbReference>
<dbReference type="EMBL" id="VWOX01000015">
    <property type="protein sequence ID" value="KAA5540073.1"/>
    <property type="molecule type" value="Genomic_DNA"/>
</dbReference>
<feature type="chain" id="PRO_5024436587" evidence="1">
    <location>
        <begin position="21"/>
        <end position="163"/>
    </location>
</feature>
<protein>
    <submittedName>
        <fullName evidence="2">Carboxypeptidase regulatory-like domain-containing protein</fullName>
    </submittedName>
</protein>
<gene>
    <name evidence="2" type="ORF">FYK55_22455</name>
</gene>
<accession>A0A5M6CY96</accession>
<keyword evidence="1" id="KW-0732">Signal</keyword>
<dbReference type="RefSeq" id="WP_150078866.1">
    <property type="nucleotide sequence ID" value="NZ_VWOX01000015.1"/>
</dbReference>
<keyword evidence="2" id="KW-0378">Hydrolase</keyword>
<dbReference type="AlphaFoldDB" id="A0A5M6CY96"/>
<dbReference type="PROSITE" id="PS51257">
    <property type="entry name" value="PROKAR_LIPOPROTEIN"/>
    <property type="match status" value="1"/>
</dbReference>